<sequence>MSSYLPGPRSCAYRRRRRLPDAVSAGHVGCLWAPLLSSAVVASARQLHGRFLITANTTITAQPTPLPSLAWTPTTTTAVLAAVVADTHAHHHLLDVFLARMSMETAPSDTSAAVIAPPSSVARAHFASSSKQLQDSHPQGLRDPETQGSRYAGFVAPNASCRVLSASVSVQLCLLSPPAAQCCYPCGGSQVKSGQQDKAPATARDRQGKASQRTKGKVPGGLGLPKLKVAKSLPTGHWQSVVGPWPWPCLAVCICHSVSALLHYIWIHGLFDRNPLPPCAE</sequence>
<proteinExistence type="predicted"/>
<dbReference type="Proteomes" id="UP000434172">
    <property type="component" value="Unassembled WGS sequence"/>
</dbReference>
<evidence type="ECO:0000313" key="3">
    <source>
        <dbReference type="Proteomes" id="UP000434172"/>
    </source>
</evidence>
<gene>
    <name evidence="2" type="ORF">GQ607_013013</name>
</gene>
<evidence type="ECO:0000256" key="1">
    <source>
        <dbReference type="SAM" id="MobiDB-lite"/>
    </source>
</evidence>
<dbReference type="EMBL" id="WOWK01000091">
    <property type="protein sequence ID" value="KAF0319762.1"/>
    <property type="molecule type" value="Genomic_DNA"/>
</dbReference>
<feature type="region of interest" description="Disordered" evidence="1">
    <location>
        <begin position="191"/>
        <end position="218"/>
    </location>
</feature>
<protein>
    <submittedName>
        <fullName evidence="2">Uncharacterized protein</fullName>
    </submittedName>
</protein>
<dbReference type="OrthoDB" id="10665281at2759"/>
<feature type="compositionally biased region" description="Polar residues" evidence="1">
    <location>
        <begin position="127"/>
        <end position="137"/>
    </location>
</feature>
<keyword evidence="3" id="KW-1185">Reference proteome</keyword>
<feature type="region of interest" description="Disordered" evidence="1">
    <location>
        <begin position="126"/>
        <end position="148"/>
    </location>
</feature>
<organism evidence="2 3">
    <name type="scientific">Colletotrichum asianum</name>
    <dbReference type="NCBI Taxonomy" id="702518"/>
    <lineage>
        <taxon>Eukaryota</taxon>
        <taxon>Fungi</taxon>
        <taxon>Dikarya</taxon>
        <taxon>Ascomycota</taxon>
        <taxon>Pezizomycotina</taxon>
        <taxon>Sordariomycetes</taxon>
        <taxon>Hypocreomycetidae</taxon>
        <taxon>Glomerellales</taxon>
        <taxon>Glomerellaceae</taxon>
        <taxon>Colletotrichum</taxon>
        <taxon>Colletotrichum gloeosporioides species complex</taxon>
    </lineage>
</organism>
<accession>A0A8H3ZL82</accession>
<name>A0A8H3ZL82_9PEZI</name>
<comment type="caution">
    <text evidence="2">The sequence shown here is derived from an EMBL/GenBank/DDBJ whole genome shotgun (WGS) entry which is preliminary data.</text>
</comment>
<dbReference type="AlphaFoldDB" id="A0A8H3ZL82"/>
<reference evidence="2 3" key="1">
    <citation type="submission" date="2019-12" db="EMBL/GenBank/DDBJ databases">
        <title>A genome sequence resource for the geographically widespread anthracnose pathogen Colletotrichum asianum.</title>
        <authorList>
            <person name="Meng Y."/>
        </authorList>
    </citation>
    <scope>NUCLEOTIDE SEQUENCE [LARGE SCALE GENOMIC DNA]</scope>
    <source>
        <strain evidence="2 3">ICMP 18580</strain>
    </source>
</reference>
<evidence type="ECO:0000313" key="2">
    <source>
        <dbReference type="EMBL" id="KAF0319762.1"/>
    </source>
</evidence>